<dbReference type="Proteomes" id="UP000288805">
    <property type="component" value="Unassembled WGS sequence"/>
</dbReference>
<dbReference type="EMBL" id="QGNW01002229">
    <property type="protein sequence ID" value="RVW22537.1"/>
    <property type="molecule type" value="Genomic_DNA"/>
</dbReference>
<comment type="caution">
    <text evidence="2">The sequence shown here is derived from an EMBL/GenBank/DDBJ whole genome shotgun (WGS) entry which is preliminary data.</text>
</comment>
<feature type="compositionally biased region" description="Low complexity" evidence="1">
    <location>
        <begin position="85"/>
        <end position="96"/>
    </location>
</feature>
<reference evidence="2 3" key="1">
    <citation type="journal article" date="2018" name="PLoS Genet.">
        <title>Population sequencing reveals clonal diversity and ancestral inbreeding in the grapevine cultivar Chardonnay.</title>
        <authorList>
            <person name="Roach M.J."/>
            <person name="Johnson D.L."/>
            <person name="Bohlmann J."/>
            <person name="van Vuuren H.J."/>
            <person name="Jones S.J."/>
            <person name="Pretorius I.S."/>
            <person name="Schmidt S.A."/>
            <person name="Borneman A.R."/>
        </authorList>
    </citation>
    <scope>NUCLEOTIDE SEQUENCE [LARGE SCALE GENOMIC DNA]</scope>
    <source>
        <strain evidence="3">cv. Chardonnay</strain>
        <tissue evidence="2">Leaf</tissue>
    </source>
</reference>
<gene>
    <name evidence="2" type="ORF">CK203_109447</name>
</gene>
<evidence type="ECO:0000313" key="3">
    <source>
        <dbReference type="Proteomes" id="UP000288805"/>
    </source>
</evidence>
<name>A0A438CH40_VITVI</name>
<dbReference type="AlphaFoldDB" id="A0A438CH40"/>
<proteinExistence type="predicted"/>
<feature type="region of interest" description="Disordered" evidence="1">
    <location>
        <begin position="65"/>
        <end position="105"/>
    </location>
</feature>
<sequence>MKVENDKVIEKDYLISLTFQLRWVKKRIINYSNGLELYTYMMNESSSKDIGDSFEGALNFQPLVDSTNVGQSNRPSTSSYDSSRNGTNDGDDNAGNAREHVGQQS</sequence>
<organism evidence="2 3">
    <name type="scientific">Vitis vinifera</name>
    <name type="common">Grape</name>
    <dbReference type="NCBI Taxonomy" id="29760"/>
    <lineage>
        <taxon>Eukaryota</taxon>
        <taxon>Viridiplantae</taxon>
        <taxon>Streptophyta</taxon>
        <taxon>Embryophyta</taxon>
        <taxon>Tracheophyta</taxon>
        <taxon>Spermatophyta</taxon>
        <taxon>Magnoliopsida</taxon>
        <taxon>eudicotyledons</taxon>
        <taxon>Gunneridae</taxon>
        <taxon>Pentapetalae</taxon>
        <taxon>rosids</taxon>
        <taxon>Vitales</taxon>
        <taxon>Vitaceae</taxon>
        <taxon>Viteae</taxon>
        <taxon>Vitis</taxon>
    </lineage>
</organism>
<evidence type="ECO:0000256" key="1">
    <source>
        <dbReference type="SAM" id="MobiDB-lite"/>
    </source>
</evidence>
<protein>
    <submittedName>
        <fullName evidence="2">Uncharacterized protein</fullName>
    </submittedName>
</protein>
<accession>A0A438CH40</accession>
<evidence type="ECO:0000313" key="2">
    <source>
        <dbReference type="EMBL" id="RVW22537.1"/>
    </source>
</evidence>
<feature type="compositionally biased region" description="Polar residues" evidence="1">
    <location>
        <begin position="65"/>
        <end position="84"/>
    </location>
</feature>